<accession>A0A0C9W2H5</accession>
<keyword evidence="2" id="KW-1185">Reference proteome</keyword>
<dbReference type="Proteomes" id="UP000054279">
    <property type="component" value="Unassembled WGS sequence"/>
</dbReference>
<protein>
    <submittedName>
        <fullName evidence="1">Uncharacterized protein</fullName>
    </submittedName>
</protein>
<dbReference type="EMBL" id="KN837110">
    <property type="protein sequence ID" value="KIJ45830.1"/>
    <property type="molecule type" value="Genomic_DNA"/>
</dbReference>
<proteinExistence type="predicted"/>
<evidence type="ECO:0000313" key="2">
    <source>
        <dbReference type="Proteomes" id="UP000054279"/>
    </source>
</evidence>
<name>A0A0C9W2H5_SPHS4</name>
<sequence length="158" mass="17560">MRLDRRGRALEKEILHLKASVEKMDYSSLLCLNATPFAPQRSSILSNISSTTRCLEDAEQKRPGLDTEISEDILSLISLHHQRHQLDKSGCHISQYLFNLHDVSSHLSTASRQCSSDHFPRLPGPPCTCWIVSLDGISQVYRGDGEPSPAHLVNSGPT</sequence>
<evidence type="ECO:0000313" key="1">
    <source>
        <dbReference type="EMBL" id="KIJ45830.1"/>
    </source>
</evidence>
<dbReference type="AlphaFoldDB" id="A0A0C9W2H5"/>
<gene>
    <name evidence="1" type="ORF">M422DRAFT_29516</name>
</gene>
<reference evidence="1 2" key="1">
    <citation type="submission" date="2014-06" db="EMBL/GenBank/DDBJ databases">
        <title>Evolutionary Origins and Diversification of the Mycorrhizal Mutualists.</title>
        <authorList>
            <consortium name="DOE Joint Genome Institute"/>
            <consortium name="Mycorrhizal Genomics Consortium"/>
            <person name="Kohler A."/>
            <person name="Kuo A."/>
            <person name="Nagy L.G."/>
            <person name="Floudas D."/>
            <person name="Copeland A."/>
            <person name="Barry K.W."/>
            <person name="Cichocki N."/>
            <person name="Veneault-Fourrey C."/>
            <person name="LaButti K."/>
            <person name="Lindquist E.A."/>
            <person name="Lipzen A."/>
            <person name="Lundell T."/>
            <person name="Morin E."/>
            <person name="Murat C."/>
            <person name="Riley R."/>
            <person name="Ohm R."/>
            <person name="Sun H."/>
            <person name="Tunlid A."/>
            <person name="Henrissat B."/>
            <person name="Grigoriev I.V."/>
            <person name="Hibbett D.S."/>
            <person name="Martin F."/>
        </authorList>
    </citation>
    <scope>NUCLEOTIDE SEQUENCE [LARGE SCALE GENOMIC DNA]</scope>
    <source>
        <strain evidence="1 2">SS14</strain>
    </source>
</reference>
<dbReference type="HOGENOM" id="CLU_1670508_0_0_1"/>
<organism evidence="1 2">
    <name type="scientific">Sphaerobolus stellatus (strain SS14)</name>
    <dbReference type="NCBI Taxonomy" id="990650"/>
    <lineage>
        <taxon>Eukaryota</taxon>
        <taxon>Fungi</taxon>
        <taxon>Dikarya</taxon>
        <taxon>Basidiomycota</taxon>
        <taxon>Agaricomycotina</taxon>
        <taxon>Agaricomycetes</taxon>
        <taxon>Phallomycetidae</taxon>
        <taxon>Geastrales</taxon>
        <taxon>Sphaerobolaceae</taxon>
        <taxon>Sphaerobolus</taxon>
    </lineage>
</organism>